<accession>A0A9X2S6S8</accession>
<dbReference type="Pfam" id="PF17963">
    <property type="entry name" value="Big_9"/>
    <property type="match status" value="1"/>
</dbReference>
<evidence type="ECO:0000313" key="4">
    <source>
        <dbReference type="Proteomes" id="UP001141950"/>
    </source>
</evidence>
<dbReference type="PANTHER" id="PTHR43308:SF5">
    <property type="entry name" value="S-LAYER PROTEIN _ PEPTIDOGLYCAN ENDO-BETA-N-ACETYLGLUCOSAMINIDASE"/>
    <property type="match status" value="1"/>
</dbReference>
<protein>
    <submittedName>
        <fullName evidence="3">InlB B-repeat-containing protein</fullName>
    </submittedName>
</protein>
<dbReference type="Pfam" id="PF09479">
    <property type="entry name" value="Flg_new"/>
    <property type="match status" value="7"/>
</dbReference>
<dbReference type="Gene3D" id="3.90.1340.10">
    <property type="entry name" value="Phage tail collar domain"/>
    <property type="match status" value="3"/>
</dbReference>
<dbReference type="EMBL" id="JANIPJ010000001">
    <property type="protein sequence ID" value="MCR2802295.1"/>
    <property type="molecule type" value="Genomic_DNA"/>
</dbReference>
<comment type="caution">
    <text evidence="3">The sequence shown here is derived from an EMBL/GenBank/DDBJ whole genome shotgun (WGS) entry which is preliminary data.</text>
</comment>
<dbReference type="InterPro" id="IPR037053">
    <property type="entry name" value="Phage_tail_collar_dom_sf"/>
</dbReference>
<dbReference type="InterPro" id="IPR013378">
    <property type="entry name" value="InlB-like_B-rpt"/>
</dbReference>
<gene>
    <name evidence="3" type="ORF">NQZ67_00245</name>
</gene>
<dbReference type="InterPro" id="IPR042229">
    <property type="entry name" value="Listeria/Bacterioides_rpt_sf"/>
</dbReference>
<feature type="domain" description="SLH" evidence="2">
    <location>
        <begin position="1355"/>
        <end position="1416"/>
    </location>
</feature>
<sequence length="1416" mass="151988">MKLKFRTESRWLRLGLAFLIVFGSIAGGIAPEKADAAGEEPLPEPLLGEIRLFPFQFAPPGWVYCAGQKLSLSQNTAMYSLLGDRFGGDGKSTFALPDLRGLEPVNGMGYYIATQGIFPGREDPFSNYSMLGEIRILPYTFAPVGTRLADHSALTKSEFPELFNLMGSTFGGDNDTFNLPQIDPLIEGVNYYVSTTGTSIGASGTGEEYLAELTLFPFDASSKGIKRANGELVELQTNTALFSLLGTTYGGNGMQNYALPNLEAFGGAEIQYHIQDRGIFPSMEGNSTPIPVEDSYNVIINQPLAVSAPGVISNDERAITAKLVDPPAHGTVVFRADGSFTYTPHANYLGSDSFTYIASNNSRSSSDKAAVYLTVKEQVPVITGVMNEGVYKDAVTLSFPEGTGKLNEVSITSGTQVSEEGTYELVVTSPFGTRQNTVSFTIDKTAPVVTGVSEGAVYRTSPTISFNEGSATLGGVSFANGAAVNNDGMHTLVVTDQAGNRKVVNFAVYLPKTLSFDSNGGSAVASETVEYDAKGTEPAAPAKEGYTFGGWYTDINLTKRFDFETGVKIDTVLYAKWNINQYSVSFQSNGGPLVGSQTVEHNGTAAEPEAPVMEGYTFGGWYADSGLKTLYSFASLVTENRTVFAKWTIDEYTIGFDSNGGPAVDSQTVTYNSRAAEPVVPQWEGRTFGGWYTDSNLTRLYNFDTAVKRSMILYAKWTVNTYTVAFDSNGGSDVASQTVPHNGTAVEPTAPIREGYTFAGWYGDRDLTGQYSFAAGVTGNRTLYAKWLINQYVVTFNSNGGSAIDSQTVNYNAEAVRPAAPTREGYTLDGWYENSELSIPYLFDSAVTKDLTLYAKWTLNSYTVAFDSDGGSETSSQTVLHNGRALEPDEPVREGYTFGGWYGDSELSTLYTFDSSVTNDLTLYAKWTIHSYSVTFDSNGGSAVSSQTVNYNTAAAEPAAPVRGGYAFGGWYTDRGLTTPFSFTTAIKADLTLYAKWSVIWVGSPDPIIESSPDTGTQPILIGGLDAGADVSKGRSEDGRDIVNVTFDAAKLTEAFASDPNPVKTIAITGSEPIVQVELPAGALADLAARQPSAKVEIVVDGASYVFPVGLLKNYREGAVVTITIAKTDEKTASQIGRDVTKQGAKLISQSPIDFMLEVDGEVMSEFGGAYVERTIALEGEVDPNSVTGVWYGPDGSIHYVPSVLTSRNGSPVMAIHSPHNSIYAVIENRVSFADMEKHWAEADVELLASKWIVKGIGNDTFAPDESITRAQFAALLARALGLVEQGPVQPFNDVHSSAWYYGAVGAAQNAGLVTGYADGKFLPDQTITREQMAVMIMRAIQLGGKTAEADQSTLESFNDSGEISAWAKEAAAQAVGLGLISGTREQIFDAAAEATRAQSATMIKRLLRYLEFING</sequence>
<dbReference type="InterPro" id="IPR011083">
    <property type="entry name" value="Phage_tail_collar_dom"/>
</dbReference>
<proteinExistence type="predicted"/>
<dbReference type="GO" id="GO:0030313">
    <property type="term" value="C:cell envelope"/>
    <property type="evidence" value="ECO:0007669"/>
    <property type="project" value="UniProtKB-SubCell"/>
</dbReference>
<dbReference type="PANTHER" id="PTHR43308">
    <property type="entry name" value="OUTER MEMBRANE PROTEIN ALPHA-RELATED"/>
    <property type="match status" value="1"/>
</dbReference>
<dbReference type="Proteomes" id="UP001141950">
    <property type="component" value="Unassembled WGS sequence"/>
</dbReference>
<dbReference type="RefSeq" id="WP_257441770.1">
    <property type="nucleotide sequence ID" value="NZ_JANIPJ010000001.1"/>
</dbReference>
<evidence type="ECO:0000256" key="1">
    <source>
        <dbReference type="ARBA" id="ARBA00004196"/>
    </source>
</evidence>
<feature type="domain" description="SLH" evidence="2">
    <location>
        <begin position="1228"/>
        <end position="1287"/>
    </location>
</feature>
<dbReference type="InterPro" id="IPR001119">
    <property type="entry name" value="SLH_dom"/>
</dbReference>
<dbReference type="SUPFAM" id="SSF88874">
    <property type="entry name" value="Receptor-binding domain of short tail fibre protein gp12"/>
    <property type="match status" value="3"/>
</dbReference>
<dbReference type="Gene3D" id="2.60.40.4270">
    <property type="entry name" value="Listeria-Bacteroides repeat domain"/>
    <property type="match status" value="7"/>
</dbReference>
<evidence type="ECO:0000259" key="2">
    <source>
        <dbReference type="PROSITE" id="PS51272"/>
    </source>
</evidence>
<keyword evidence="4" id="KW-1185">Reference proteome</keyword>
<comment type="subcellular location">
    <subcellularLocation>
        <location evidence="1">Cell envelope</location>
    </subcellularLocation>
</comment>
<dbReference type="Gene3D" id="2.60.40.3440">
    <property type="match status" value="1"/>
</dbReference>
<organism evidence="3 4">
    <name type="scientific">Paenibacillus soyae</name>
    <dbReference type="NCBI Taxonomy" id="2969249"/>
    <lineage>
        <taxon>Bacteria</taxon>
        <taxon>Bacillati</taxon>
        <taxon>Bacillota</taxon>
        <taxon>Bacilli</taxon>
        <taxon>Bacillales</taxon>
        <taxon>Paenibacillaceae</taxon>
        <taxon>Paenibacillus</taxon>
    </lineage>
</organism>
<dbReference type="NCBIfam" id="TIGR02543">
    <property type="entry name" value="List_Bact_rpt"/>
    <property type="match status" value="6"/>
</dbReference>
<reference evidence="3" key="1">
    <citation type="submission" date="2022-08" db="EMBL/GenBank/DDBJ databases">
        <title>The genomic sequence of strain Paenibacillus sp. SCIV0701.</title>
        <authorList>
            <person name="Zhao H."/>
        </authorList>
    </citation>
    <scope>NUCLEOTIDE SEQUENCE</scope>
    <source>
        <strain evidence="3">SCIV0701</strain>
    </source>
</reference>
<dbReference type="InterPro" id="IPR051465">
    <property type="entry name" value="Cell_Envelope_Struct_Comp"/>
</dbReference>
<name>A0A9X2S6S8_9BACL</name>
<feature type="domain" description="SLH" evidence="2">
    <location>
        <begin position="1288"/>
        <end position="1351"/>
    </location>
</feature>
<dbReference type="PROSITE" id="PS51272">
    <property type="entry name" value="SLH"/>
    <property type="match status" value="3"/>
</dbReference>
<dbReference type="Pfam" id="PF00395">
    <property type="entry name" value="SLH"/>
    <property type="match status" value="3"/>
</dbReference>
<dbReference type="Pfam" id="PF07484">
    <property type="entry name" value="Collar"/>
    <property type="match status" value="3"/>
</dbReference>
<evidence type="ECO:0000313" key="3">
    <source>
        <dbReference type="EMBL" id="MCR2802295.1"/>
    </source>
</evidence>